<dbReference type="EMBL" id="GBXM01093915">
    <property type="protein sequence ID" value="JAH14662.1"/>
    <property type="molecule type" value="Transcribed_RNA"/>
</dbReference>
<dbReference type="AlphaFoldDB" id="A0A0E9QDR8"/>
<evidence type="ECO:0000313" key="2">
    <source>
        <dbReference type="EMBL" id="JAH14662.1"/>
    </source>
</evidence>
<dbReference type="Pfam" id="PF09064">
    <property type="entry name" value="EGF_Tme5"/>
    <property type="match status" value="1"/>
</dbReference>
<proteinExistence type="predicted"/>
<organism evidence="2">
    <name type="scientific">Anguilla anguilla</name>
    <name type="common">European freshwater eel</name>
    <name type="synonym">Muraena anguilla</name>
    <dbReference type="NCBI Taxonomy" id="7936"/>
    <lineage>
        <taxon>Eukaryota</taxon>
        <taxon>Metazoa</taxon>
        <taxon>Chordata</taxon>
        <taxon>Craniata</taxon>
        <taxon>Vertebrata</taxon>
        <taxon>Euteleostomi</taxon>
        <taxon>Actinopterygii</taxon>
        <taxon>Neopterygii</taxon>
        <taxon>Teleostei</taxon>
        <taxon>Anguilliformes</taxon>
        <taxon>Anguillidae</taxon>
        <taxon>Anguilla</taxon>
    </lineage>
</organism>
<reference evidence="2" key="1">
    <citation type="submission" date="2014-11" db="EMBL/GenBank/DDBJ databases">
        <authorList>
            <person name="Amaro Gonzalez C."/>
        </authorList>
    </citation>
    <scope>NUCLEOTIDE SEQUENCE</scope>
</reference>
<dbReference type="InterPro" id="IPR015149">
    <property type="entry name" value="Tme5_EGF-like"/>
</dbReference>
<dbReference type="GO" id="GO:0004888">
    <property type="term" value="F:transmembrane signaling receptor activity"/>
    <property type="evidence" value="ECO:0007669"/>
    <property type="project" value="InterPro"/>
</dbReference>
<feature type="domain" description="Thrombomodulin-like EGF-like" evidence="1">
    <location>
        <begin position="10"/>
        <end position="41"/>
    </location>
</feature>
<evidence type="ECO:0000259" key="1">
    <source>
        <dbReference type="Pfam" id="PF09064"/>
    </source>
</evidence>
<dbReference type="Gene3D" id="2.10.25.10">
    <property type="entry name" value="Laminin"/>
    <property type="match status" value="1"/>
</dbReference>
<reference evidence="2" key="2">
    <citation type="journal article" date="2015" name="Fish Shellfish Immunol.">
        <title>Early steps in the European eel (Anguilla anguilla)-Vibrio vulnificus interaction in the gills: Role of the RtxA13 toxin.</title>
        <authorList>
            <person name="Callol A."/>
            <person name="Pajuelo D."/>
            <person name="Ebbesson L."/>
            <person name="Teles M."/>
            <person name="MacKenzie S."/>
            <person name="Amaro C."/>
        </authorList>
    </citation>
    <scope>NUCLEOTIDE SEQUENCE</scope>
</reference>
<sequence>MCTDSHRCELHCPSEECPAVCDKNDPTKCSCPFGYILDQSENGSFCVDIDECVRDSKECDQQ</sequence>
<dbReference type="GO" id="GO:0016020">
    <property type="term" value="C:membrane"/>
    <property type="evidence" value="ECO:0007669"/>
    <property type="project" value="InterPro"/>
</dbReference>
<accession>A0A0E9QDR8</accession>
<name>A0A0E9QDR8_ANGAN</name>
<protein>
    <recommendedName>
        <fullName evidence="1">Thrombomodulin-like EGF-like domain-containing protein</fullName>
    </recommendedName>
</protein>
<dbReference type="SUPFAM" id="SSF57196">
    <property type="entry name" value="EGF/Laminin"/>
    <property type="match status" value="1"/>
</dbReference>